<dbReference type="OrthoDB" id="1934635at2759"/>
<name>A0A7I8KSW8_SPIIN</name>
<evidence type="ECO:0000313" key="1">
    <source>
        <dbReference type="EMBL" id="CAA2624199.1"/>
    </source>
</evidence>
<evidence type="ECO:0000313" key="2">
    <source>
        <dbReference type="EMBL" id="CAA7400188.1"/>
    </source>
</evidence>
<sequence>MSVLESHSCPLRDHEIRHPQKVTHVEPSLDTHYSSSSTCSRSKENFRDFHLKIDLPCFNGHLKIKKFLDWLKMKKLLKSHFLPPDYEQILYQQYMISRFKGGLI</sequence>
<dbReference type="EMBL" id="LR743594">
    <property type="protein sequence ID" value="CAA2624199.1"/>
    <property type="molecule type" value="Genomic_DNA"/>
</dbReference>
<organism evidence="2 3">
    <name type="scientific">Spirodela intermedia</name>
    <name type="common">Intermediate duckweed</name>
    <dbReference type="NCBI Taxonomy" id="51605"/>
    <lineage>
        <taxon>Eukaryota</taxon>
        <taxon>Viridiplantae</taxon>
        <taxon>Streptophyta</taxon>
        <taxon>Embryophyta</taxon>
        <taxon>Tracheophyta</taxon>
        <taxon>Spermatophyta</taxon>
        <taxon>Magnoliopsida</taxon>
        <taxon>Liliopsida</taxon>
        <taxon>Araceae</taxon>
        <taxon>Lemnoideae</taxon>
        <taxon>Spirodela</taxon>
    </lineage>
</organism>
<evidence type="ECO:0000313" key="3">
    <source>
        <dbReference type="Proteomes" id="UP000663760"/>
    </source>
</evidence>
<dbReference type="EMBL" id="LR746270">
    <property type="protein sequence ID" value="CAA7400188.1"/>
    <property type="molecule type" value="Genomic_DNA"/>
</dbReference>
<reference evidence="2" key="1">
    <citation type="submission" date="2020-02" db="EMBL/GenBank/DDBJ databases">
        <authorList>
            <person name="Scholz U."/>
            <person name="Mascher M."/>
            <person name="Fiebig A."/>
        </authorList>
    </citation>
    <scope>NUCLEOTIDE SEQUENCE</scope>
</reference>
<dbReference type="AlphaFoldDB" id="A0A7I8KSW8"/>
<gene>
    <name evidence="1" type="ORF">SI7747_07010080</name>
    <name evidence="2" type="ORF">SI8410_07010858</name>
</gene>
<accession>A0A7I8KSW8</accession>
<protein>
    <submittedName>
        <fullName evidence="2">Uncharacterized protein</fullName>
    </submittedName>
</protein>
<dbReference type="Proteomes" id="UP000663760">
    <property type="component" value="Chromosome 7"/>
</dbReference>
<proteinExistence type="predicted"/>
<keyword evidence="3" id="KW-1185">Reference proteome</keyword>